<organism evidence="1 2">
    <name type="scientific">Stylosanthes scabra</name>
    <dbReference type="NCBI Taxonomy" id="79078"/>
    <lineage>
        <taxon>Eukaryota</taxon>
        <taxon>Viridiplantae</taxon>
        <taxon>Streptophyta</taxon>
        <taxon>Embryophyta</taxon>
        <taxon>Tracheophyta</taxon>
        <taxon>Spermatophyta</taxon>
        <taxon>Magnoliopsida</taxon>
        <taxon>eudicotyledons</taxon>
        <taxon>Gunneridae</taxon>
        <taxon>Pentapetalae</taxon>
        <taxon>rosids</taxon>
        <taxon>fabids</taxon>
        <taxon>Fabales</taxon>
        <taxon>Fabaceae</taxon>
        <taxon>Papilionoideae</taxon>
        <taxon>50 kb inversion clade</taxon>
        <taxon>dalbergioids sensu lato</taxon>
        <taxon>Dalbergieae</taxon>
        <taxon>Pterocarpus clade</taxon>
        <taxon>Stylosanthes</taxon>
    </lineage>
</organism>
<proteinExistence type="predicted"/>
<reference evidence="1 2" key="1">
    <citation type="journal article" date="2023" name="Plants (Basel)">
        <title>Bridging the Gap: Combining Genomics and Transcriptomics Approaches to Understand Stylosanthes scabra, an Orphan Legume from the Brazilian Caatinga.</title>
        <authorList>
            <person name="Ferreira-Neto J.R.C."/>
            <person name="da Silva M.D."/>
            <person name="Binneck E."/>
            <person name="de Melo N.F."/>
            <person name="da Silva R.H."/>
            <person name="de Melo A.L.T.M."/>
            <person name="Pandolfi V."/>
            <person name="Bustamante F.O."/>
            <person name="Brasileiro-Vidal A.C."/>
            <person name="Benko-Iseppon A.M."/>
        </authorList>
    </citation>
    <scope>NUCLEOTIDE SEQUENCE [LARGE SCALE GENOMIC DNA]</scope>
    <source>
        <tissue evidence="1">Leaves</tissue>
    </source>
</reference>
<accession>A0ABU6QIC5</accession>
<gene>
    <name evidence="1" type="ORF">PIB30_047698</name>
</gene>
<evidence type="ECO:0000313" key="2">
    <source>
        <dbReference type="Proteomes" id="UP001341840"/>
    </source>
</evidence>
<protein>
    <submittedName>
        <fullName evidence="1">Uncharacterized protein</fullName>
    </submittedName>
</protein>
<evidence type="ECO:0000313" key="1">
    <source>
        <dbReference type="EMBL" id="MED6110944.1"/>
    </source>
</evidence>
<name>A0ABU6QIC5_9FABA</name>
<comment type="caution">
    <text evidence="1">The sequence shown here is derived from an EMBL/GenBank/DDBJ whole genome shotgun (WGS) entry which is preliminary data.</text>
</comment>
<dbReference type="Proteomes" id="UP001341840">
    <property type="component" value="Unassembled WGS sequence"/>
</dbReference>
<keyword evidence="2" id="KW-1185">Reference proteome</keyword>
<dbReference type="EMBL" id="JASCZI010000307">
    <property type="protein sequence ID" value="MED6110944.1"/>
    <property type="molecule type" value="Genomic_DNA"/>
</dbReference>
<sequence length="139" mass="15480">MIQLDSRKNINSCFRESQPPIPARERSIKFFEHSLQILPLGPPPGEPISNGPQINQGTLIDPVSEFPEALVSTLPPPLFYAGSAISLKSPTSIHSWSEVAPKFFRFCQISQLLSSWGLAYTAVSIQRLSLPWFISICRN</sequence>